<feature type="transmembrane region" description="Helical" evidence="2">
    <location>
        <begin position="20"/>
        <end position="44"/>
    </location>
</feature>
<feature type="transmembrane region" description="Helical" evidence="2">
    <location>
        <begin position="50"/>
        <end position="69"/>
    </location>
</feature>
<proteinExistence type="predicted"/>
<feature type="transmembrane region" description="Helical" evidence="2">
    <location>
        <begin position="215"/>
        <end position="235"/>
    </location>
</feature>
<dbReference type="Proteomes" id="UP000321298">
    <property type="component" value="Chromosome"/>
</dbReference>
<feature type="transmembrane region" description="Helical" evidence="2">
    <location>
        <begin position="403"/>
        <end position="427"/>
    </location>
</feature>
<dbReference type="InterPro" id="IPR039672">
    <property type="entry name" value="MFS_2"/>
</dbReference>
<feature type="transmembrane region" description="Helical" evidence="2">
    <location>
        <begin position="374"/>
        <end position="391"/>
    </location>
</feature>
<sequence>MDGSVHKNNEFAKLTTWDRVSYGLGDFAQNLVFGTVGGFLLFYLTNINGISAGVGATIFLVVRWINVVWDPWVGTVVDKARVTKNGKYRPFLLNFGLPLVILAALLFLPVAKVLGAGTVATTAYATVSYMATALVYSFVNIPYGALNASLTRDETEIGKLTSTRMMLANVGNLLVYTLFPLFVQLASPNAKLTDTGLFGLKLNLGNYAAPEAAGAWFKVYGIYMLIGAASLFVAYRNTKERVLPAETAGDQVKYTDLFAEFKRNKALQILGMFFLVGFTLMFFGNTVWPYFMQYNFGAEGGKSALMASIGLIGSIPGIFLVVMWPRLRATLGKKGFFYTFLSIFIVGQLLLFAWSKNPSADWLGFTGRFLQQWGLTSATGFMWALVPEVVAHGEYISGKRVVGIINAIMGLFFKIGLALGGIIPGYLLQMTDFKSGALTQSALAQTGIEWSMIWLPAILALLAMFVISRYPLSDAYVDKMNHELKEKNS</sequence>
<accession>A0AAP9ED06</accession>
<organism evidence="3 4">
    <name type="scientific">Leuconostoc lactis</name>
    <dbReference type="NCBI Taxonomy" id="1246"/>
    <lineage>
        <taxon>Bacteria</taxon>
        <taxon>Bacillati</taxon>
        <taxon>Bacillota</taxon>
        <taxon>Bacilli</taxon>
        <taxon>Lactobacillales</taxon>
        <taxon>Lactobacillaceae</taxon>
        <taxon>Leuconostoc</taxon>
    </lineage>
</organism>
<keyword evidence="2" id="KW-0812">Transmembrane</keyword>
<dbReference type="PANTHER" id="PTHR11328">
    <property type="entry name" value="MAJOR FACILITATOR SUPERFAMILY DOMAIN-CONTAINING PROTEIN"/>
    <property type="match status" value="1"/>
</dbReference>
<dbReference type="GO" id="GO:0008643">
    <property type="term" value="P:carbohydrate transport"/>
    <property type="evidence" value="ECO:0007669"/>
    <property type="project" value="InterPro"/>
</dbReference>
<evidence type="ECO:0000313" key="4">
    <source>
        <dbReference type="Proteomes" id="UP000321298"/>
    </source>
</evidence>
<dbReference type="GO" id="GO:0006814">
    <property type="term" value="P:sodium ion transport"/>
    <property type="evidence" value="ECO:0007669"/>
    <property type="project" value="InterPro"/>
</dbReference>
<keyword evidence="4" id="KW-1185">Reference proteome</keyword>
<dbReference type="InterPro" id="IPR001927">
    <property type="entry name" value="Na/Gal_symport"/>
</dbReference>
<dbReference type="CDD" id="cd17332">
    <property type="entry name" value="MFS_MelB_like"/>
    <property type="match status" value="1"/>
</dbReference>
<feature type="transmembrane region" description="Helical" evidence="2">
    <location>
        <begin position="123"/>
        <end position="146"/>
    </location>
</feature>
<name>A0AAP9ED06_LEULA</name>
<evidence type="ECO:0000256" key="2">
    <source>
        <dbReference type="SAM" id="Phobius"/>
    </source>
</evidence>
<dbReference type="EMBL" id="CP042387">
    <property type="protein sequence ID" value="QEA43741.1"/>
    <property type="molecule type" value="Genomic_DNA"/>
</dbReference>
<feature type="transmembrane region" description="Helical" evidence="2">
    <location>
        <begin position="90"/>
        <end position="111"/>
    </location>
</feature>
<keyword evidence="1" id="KW-0813">Transport</keyword>
<keyword evidence="2" id="KW-0472">Membrane</keyword>
<keyword evidence="2" id="KW-1133">Transmembrane helix</keyword>
<dbReference type="GeneID" id="66531168"/>
<feature type="transmembrane region" description="Helical" evidence="2">
    <location>
        <begin position="167"/>
        <end position="187"/>
    </location>
</feature>
<dbReference type="AlphaFoldDB" id="A0AAP9ED06"/>
<feature type="transmembrane region" description="Helical" evidence="2">
    <location>
        <begin position="447"/>
        <end position="467"/>
    </location>
</feature>
<feature type="transmembrane region" description="Helical" evidence="2">
    <location>
        <begin position="303"/>
        <end position="324"/>
    </location>
</feature>
<dbReference type="RefSeq" id="WP_147000864.1">
    <property type="nucleotide sequence ID" value="NZ_CP042387.1"/>
</dbReference>
<evidence type="ECO:0000256" key="1">
    <source>
        <dbReference type="ARBA" id="ARBA00022597"/>
    </source>
</evidence>
<dbReference type="Gene3D" id="1.20.1250.20">
    <property type="entry name" value="MFS general substrate transporter like domains"/>
    <property type="match status" value="2"/>
</dbReference>
<evidence type="ECO:0000313" key="3">
    <source>
        <dbReference type="EMBL" id="QEA43741.1"/>
    </source>
</evidence>
<dbReference type="PANTHER" id="PTHR11328:SF24">
    <property type="entry name" value="MAJOR FACILITATOR SUPERFAMILY (MFS) PROFILE DOMAIN-CONTAINING PROTEIN"/>
    <property type="match status" value="1"/>
</dbReference>
<protein>
    <submittedName>
        <fullName evidence="3">MFS transporter</fullName>
    </submittedName>
</protein>
<dbReference type="Pfam" id="PF13347">
    <property type="entry name" value="MFS_2"/>
    <property type="match status" value="1"/>
</dbReference>
<dbReference type="GO" id="GO:0005886">
    <property type="term" value="C:plasma membrane"/>
    <property type="evidence" value="ECO:0007669"/>
    <property type="project" value="TreeGrafter"/>
</dbReference>
<dbReference type="GO" id="GO:0015293">
    <property type="term" value="F:symporter activity"/>
    <property type="evidence" value="ECO:0007669"/>
    <property type="project" value="InterPro"/>
</dbReference>
<dbReference type="InterPro" id="IPR036259">
    <property type="entry name" value="MFS_trans_sf"/>
</dbReference>
<reference evidence="3 4" key="1">
    <citation type="submission" date="2019-06" db="EMBL/GenBank/DDBJ databases">
        <title>Genome analyses of bacteria isolated from kimchi.</title>
        <authorList>
            <person name="Lee S."/>
            <person name="Ahn S."/>
            <person name="Roh S."/>
        </authorList>
    </citation>
    <scope>NUCLEOTIDE SEQUENCE [LARGE SCALE GENOMIC DNA]</scope>
    <source>
        <strain evidence="3 4">CBA3625</strain>
    </source>
</reference>
<feature type="transmembrane region" description="Helical" evidence="2">
    <location>
        <begin position="269"/>
        <end position="291"/>
    </location>
</feature>
<feature type="transmembrane region" description="Helical" evidence="2">
    <location>
        <begin position="336"/>
        <end position="354"/>
    </location>
</feature>
<dbReference type="NCBIfam" id="TIGR00792">
    <property type="entry name" value="gph"/>
    <property type="match status" value="1"/>
</dbReference>
<keyword evidence="1" id="KW-0762">Sugar transport</keyword>
<dbReference type="SUPFAM" id="SSF103473">
    <property type="entry name" value="MFS general substrate transporter"/>
    <property type="match status" value="1"/>
</dbReference>
<gene>
    <name evidence="3" type="ORF">FGL83_03105</name>
</gene>